<dbReference type="SUPFAM" id="SSF51419">
    <property type="entry name" value="PLP-binding barrel"/>
    <property type="match status" value="1"/>
</dbReference>
<comment type="caution">
    <text evidence="2">The sequence shown here is derived from an EMBL/GenBank/DDBJ whole genome shotgun (WGS) entry which is preliminary data.</text>
</comment>
<gene>
    <name evidence="2" type="ORF">K8V79_12115</name>
</gene>
<dbReference type="InterPro" id="IPR051466">
    <property type="entry name" value="D-amino_acid_metab_enzyme"/>
</dbReference>
<reference evidence="2" key="2">
    <citation type="submission" date="2021-09" db="EMBL/GenBank/DDBJ databases">
        <authorList>
            <person name="Gilroy R."/>
        </authorList>
    </citation>
    <scope>NUCLEOTIDE SEQUENCE</scope>
    <source>
        <strain evidence="2">CHK135-1449</strain>
    </source>
</reference>
<sequence>MQAVYFQQLTQDLKQQGTGTPQLILDLARYHANLEMVQSKLATAQLKPRLVVKSLACMQLLQVASEKLKTERFMVFHLPHLSDLLSRFKQADILLGKPMPVQAVQQFYQNRSDLNVSYPQTNIQWLVDDLERLQQYLQLAQQLKLCFNINLEIDVGLHRGGVSHPEQFSALLELIRQHPNFLQLSGLMGYDAHVAKLPKVLKSPEKSYQQSQQIYQRYKTILQQQFPELWQADLCFNGGGSPTFMQHCQQSVCNDLAFGSMLLKPRDFELDPLSAFHCALWIAAPILKILPYSQIPGLEVLNRLPHRYKAAFIYGGYWQADYIYPEKSQPHALYGRSSNQEMVQIPKHCAVSTDDYVFLRPLQSEAVIPQFARLYAYHEGRLTAWETFRE</sequence>
<dbReference type="AlphaFoldDB" id="A0A9D3A0F6"/>
<dbReference type="InterPro" id="IPR029066">
    <property type="entry name" value="PLP-binding_barrel"/>
</dbReference>
<accession>A0A9D3A0F6</accession>
<protein>
    <submittedName>
        <fullName evidence="2">Alanine racemase</fullName>
        <ecNumber evidence="2">5.1.1.1</ecNumber>
    </submittedName>
</protein>
<dbReference type="InterPro" id="IPR001608">
    <property type="entry name" value="Ala_racemase_N"/>
</dbReference>
<proteinExistence type="predicted"/>
<dbReference type="PANTHER" id="PTHR28004:SF2">
    <property type="entry name" value="D-SERINE DEHYDRATASE"/>
    <property type="match status" value="1"/>
</dbReference>
<evidence type="ECO:0000313" key="3">
    <source>
        <dbReference type="Proteomes" id="UP000787156"/>
    </source>
</evidence>
<dbReference type="GO" id="GO:0036088">
    <property type="term" value="P:D-serine catabolic process"/>
    <property type="evidence" value="ECO:0007669"/>
    <property type="project" value="TreeGrafter"/>
</dbReference>
<evidence type="ECO:0000313" key="2">
    <source>
        <dbReference type="EMBL" id="HJF28952.1"/>
    </source>
</evidence>
<dbReference type="PANTHER" id="PTHR28004">
    <property type="entry name" value="ZGC:162816-RELATED"/>
    <property type="match status" value="1"/>
</dbReference>
<dbReference type="EMBL" id="DYWX01000134">
    <property type="protein sequence ID" value="HJF28952.1"/>
    <property type="molecule type" value="Genomic_DNA"/>
</dbReference>
<dbReference type="GO" id="GO:0008721">
    <property type="term" value="F:D-serine ammonia-lyase activity"/>
    <property type="evidence" value="ECO:0007669"/>
    <property type="project" value="TreeGrafter"/>
</dbReference>
<dbReference type="Pfam" id="PF01168">
    <property type="entry name" value="Ala_racemase_N"/>
    <property type="match status" value="1"/>
</dbReference>
<dbReference type="Proteomes" id="UP000787156">
    <property type="component" value="Unassembled WGS sequence"/>
</dbReference>
<evidence type="ECO:0000259" key="1">
    <source>
        <dbReference type="Pfam" id="PF01168"/>
    </source>
</evidence>
<dbReference type="Gene3D" id="3.20.20.10">
    <property type="entry name" value="Alanine racemase"/>
    <property type="match status" value="1"/>
</dbReference>
<keyword evidence="2" id="KW-0413">Isomerase</keyword>
<dbReference type="EC" id="5.1.1.1" evidence="2"/>
<reference evidence="2" key="1">
    <citation type="journal article" date="2021" name="PeerJ">
        <title>Extensive microbial diversity within the chicken gut microbiome revealed by metagenomics and culture.</title>
        <authorList>
            <person name="Gilroy R."/>
            <person name="Ravi A."/>
            <person name="Getino M."/>
            <person name="Pursley I."/>
            <person name="Horton D.L."/>
            <person name="Alikhan N.F."/>
            <person name="Baker D."/>
            <person name="Gharbi K."/>
            <person name="Hall N."/>
            <person name="Watson M."/>
            <person name="Adriaenssens E.M."/>
            <person name="Foster-Nyarko E."/>
            <person name="Jarju S."/>
            <person name="Secka A."/>
            <person name="Antonio M."/>
            <person name="Oren A."/>
            <person name="Chaudhuri R.R."/>
            <person name="La Ragione R."/>
            <person name="Hildebrand F."/>
            <person name="Pallen M.J."/>
        </authorList>
    </citation>
    <scope>NUCLEOTIDE SEQUENCE</scope>
    <source>
        <strain evidence="2">CHK135-1449</strain>
    </source>
</reference>
<organism evidence="2 3">
    <name type="scientific">Acinetobacter lwoffii</name>
    <dbReference type="NCBI Taxonomy" id="28090"/>
    <lineage>
        <taxon>Bacteria</taxon>
        <taxon>Pseudomonadati</taxon>
        <taxon>Pseudomonadota</taxon>
        <taxon>Gammaproteobacteria</taxon>
        <taxon>Moraxellales</taxon>
        <taxon>Moraxellaceae</taxon>
        <taxon>Acinetobacter</taxon>
    </lineage>
</organism>
<feature type="domain" description="Alanine racemase N-terminal" evidence="1">
    <location>
        <begin position="26"/>
        <end position="262"/>
    </location>
</feature>
<name>A0A9D3A0F6_ACILW</name>
<dbReference type="GO" id="GO:0008784">
    <property type="term" value="F:alanine racemase activity"/>
    <property type="evidence" value="ECO:0007669"/>
    <property type="project" value="UniProtKB-EC"/>
</dbReference>